<dbReference type="InterPro" id="IPR000571">
    <property type="entry name" value="Znf_CCCH"/>
</dbReference>
<dbReference type="GO" id="GO:0008270">
    <property type="term" value="F:zinc ion binding"/>
    <property type="evidence" value="ECO:0007669"/>
    <property type="project" value="UniProtKB-KW"/>
</dbReference>
<gene>
    <name evidence="3" type="ORF">DFH08DRAFT_687474</name>
</gene>
<keyword evidence="1" id="KW-0479">Metal-binding</keyword>
<name>A0AAD7AGB3_9AGAR</name>
<comment type="caution">
    <text evidence="3">The sequence shown here is derived from an EMBL/GenBank/DDBJ whole genome shotgun (WGS) entry which is preliminary data.</text>
</comment>
<organism evidence="3 4">
    <name type="scientific">Mycena albidolilacea</name>
    <dbReference type="NCBI Taxonomy" id="1033008"/>
    <lineage>
        <taxon>Eukaryota</taxon>
        <taxon>Fungi</taxon>
        <taxon>Dikarya</taxon>
        <taxon>Basidiomycota</taxon>
        <taxon>Agaricomycotina</taxon>
        <taxon>Agaricomycetes</taxon>
        <taxon>Agaricomycetidae</taxon>
        <taxon>Agaricales</taxon>
        <taxon>Marasmiineae</taxon>
        <taxon>Mycenaceae</taxon>
        <taxon>Mycena</taxon>
    </lineage>
</organism>
<evidence type="ECO:0000313" key="4">
    <source>
        <dbReference type="Proteomes" id="UP001218218"/>
    </source>
</evidence>
<dbReference type="PROSITE" id="PS50103">
    <property type="entry name" value="ZF_C3H1"/>
    <property type="match status" value="1"/>
</dbReference>
<feature type="domain" description="C3H1-type" evidence="2">
    <location>
        <begin position="221"/>
        <end position="247"/>
    </location>
</feature>
<evidence type="ECO:0000256" key="1">
    <source>
        <dbReference type="PROSITE-ProRule" id="PRU00723"/>
    </source>
</evidence>
<dbReference type="Proteomes" id="UP001218218">
    <property type="component" value="Unassembled WGS sequence"/>
</dbReference>
<feature type="zinc finger region" description="C3H1-type" evidence="1">
    <location>
        <begin position="221"/>
        <end position="247"/>
    </location>
</feature>
<dbReference type="EMBL" id="JARIHO010000007">
    <property type="protein sequence ID" value="KAJ7358067.1"/>
    <property type="molecule type" value="Genomic_DNA"/>
</dbReference>
<proteinExistence type="predicted"/>
<dbReference type="AlphaFoldDB" id="A0AAD7AGB3"/>
<reference evidence="3" key="1">
    <citation type="submission" date="2023-03" db="EMBL/GenBank/DDBJ databases">
        <title>Massive genome expansion in bonnet fungi (Mycena s.s.) driven by repeated elements and novel gene families across ecological guilds.</title>
        <authorList>
            <consortium name="Lawrence Berkeley National Laboratory"/>
            <person name="Harder C.B."/>
            <person name="Miyauchi S."/>
            <person name="Viragh M."/>
            <person name="Kuo A."/>
            <person name="Thoen E."/>
            <person name="Andreopoulos B."/>
            <person name="Lu D."/>
            <person name="Skrede I."/>
            <person name="Drula E."/>
            <person name="Henrissat B."/>
            <person name="Morin E."/>
            <person name="Kohler A."/>
            <person name="Barry K."/>
            <person name="LaButti K."/>
            <person name="Morin E."/>
            <person name="Salamov A."/>
            <person name="Lipzen A."/>
            <person name="Mereny Z."/>
            <person name="Hegedus B."/>
            <person name="Baldrian P."/>
            <person name="Stursova M."/>
            <person name="Weitz H."/>
            <person name="Taylor A."/>
            <person name="Grigoriev I.V."/>
            <person name="Nagy L.G."/>
            <person name="Martin F."/>
            <person name="Kauserud H."/>
        </authorList>
    </citation>
    <scope>NUCLEOTIDE SEQUENCE</scope>
    <source>
        <strain evidence="3">CBHHK002</strain>
    </source>
</reference>
<keyword evidence="1" id="KW-0862">Zinc</keyword>
<evidence type="ECO:0000313" key="3">
    <source>
        <dbReference type="EMBL" id="KAJ7358067.1"/>
    </source>
</evidence>
<accession>A0AAD7AGB3</accession>
<protein>
    <recommendedName>
        <fullName evidence="2">C3H1-type domain-containing protein</fullName>
    </recommendedName>
</protein>
<keyword evidence="4" id="KW-1185">Reference proteome</keyword>
<feature type="non-terminal residue" evidence="3">
    <location>
        <position position="1"/>
    </location>
</feature>
<evidence type="ECO:0000259" key="2">
    <source>
        <dbReference type="PROSITE" id="PS50103"/>
    </source>
</evidence>
<sequence length="260" mass="29275">DVDEPPAKRSRLTLDEGDFPWVKYDALISTEPLRADLAETVRLLGLYGVDTKRTLRSLLARTHVEFPESQWLRLLTNKAVDLDAVLAGIYSISPSTAHTESIGDLDFTFNGLSSSKPTRTVVTQSDWTIAWMQTVEAGLTIFPHLSTQYREWGLFILGKFAAVHDTQHHRIIAFEKARRLLVSHRADVGLDQHHFTALETMHLNSMGRLAVDAKKPLAPKGKSNEPCRLWNAGRCKCNDCRHLHVCTGCRKNHPESECPK</sequence>
<keyword evidence="1" id="KW-0863">Zinc-finger</keyword>